<dbReference type="AlphaFoldDB" id="A0A316AAI1"/>
<evidence type="ECO:0000313" key="7">
    <source>
        <dbReference type="Proteomes" id="UP000245469"/>
    </source>
</evidence>
<dbReference type="GO" id="GO:0003677">
    <property type="term" value="F:DNA binding"/>
    <property type="evidence" value="ECO:0007669"/>
    <property type="project" value="UniProtKB-UniRule"/>
</dbReference>
<feature type="domain" description="HTH tetR-type" evidence="5">
    <location>
        <begin position="6"/>
        <end position="66"/>
    </location>
</feature>
<dbReference type="RefSeq" id="WP_109773640.1">
    <property type="nucleotide sequence ID" value="NZ_QGDQ01000006.1"/>
</dbReference>
<evidence type="ECO:0000256" key="1">
    <source>
        <dbReference type="ARBA" id="ARBA00023015"/>
    </source>
</evidence>
<keyword evidence="3" id="KW-0804">Transcription</keyword>
<dbReference type="PRINTS" id="PR00455">
    <property type="entry name" value="HTHTETR"/>
</dbReference>
<protein>
    <submittedName>
        <fullName evidence="6">TetR family transcriptional regulator</fullName>
    </submittedName>
</protein>
<sequence>MGRQPGYDTAALVRAARRVFWEHGYEQASVPELERATGVNRSSLYHAFGSKRGLYDAALTSYLDEVVRPRLRPLQTPPVQPAALADYLQHLLDALARDATGDGDASRGCLLLSAAAAPIGQDDAVRAVVVAYRAELRAAVAGGLAAARPDLDDTVRAHLAESVTALVVAALALVRVDVVAAADSLRAALEVSRPEPARQPARQSLG</sequence>
<dbReference type="InterPro" id="IPR001647">
    <property type="entry name" value="HTH_TetR"/>
</dbReference>
<dbReference type="OrthoDB" id="9805134at2"/>
<dbReference type="PANTHER" id="PTHR47506">
    <property type="entry name" value="TRANSCRIPTIONAL REGULATORY PROTEIN"/>
    <property type="match status" value="1"/>
</dbReference>
<keyword evidence="2 4" id="KW-0238">DNA-binding</keyword>
<accession>A0A316AAI1</accession>
<organism evidence="6 7">
    <name type="scientific">Quadrisphaera granulorum</name>
    <dbReference type="NCBI Taxonomy" id="317664"/>
    <lineage>
        <taxon>Bacteria</taxon>
        <taxon>Bacillati</taxon>
        <taxon>Actinomycetota</taxon>
        <taxon>Actinomycetes</taxon>
        <taxon>Kineosporiales</taxon>
        <taxon>Kineosporiaceae</taxon>
        <taxon>Quadrisphaera</taxon>
    </lineage>
</organism>
<name>A0A316AAI1_9ACTN</name>
<feature type="DNA-binding region" description="H-T-H motif" evidence="4">
    <location>
        <begin position="29"/>
        <end position="48"/>
    </location>
</feature>
<keyword evidence="1" id="KW-0805">Transcription regulation</keyword>
<comment type="caution">
    <text evidence="6">The sequence shown here is derived from an EMBL/GenBank/DDBJ whole genome shotgun (WGS) entry which is preliminary data.</text>
</comment>
<dbReference type="Pfam" id="PF00440">
    <property type="entry name" value="TetR_N"/>
    <property type="match status" value="1"/>
</dbReference>
<evidence type="ECO:0000256" key="4">
    <source>
        <dbReference type="PROSITE-ProRule" id="PRU00335"/>
    </source>
</evidence>
<dbReference type="Gene3D" id="1.10.357.10">
    <property type="entry name" value="Tetracycline Repressor, domain 2"/>
    <property type="match status" value="1"/>
</dbReference>
<dbReference type="Gene3D" id="1.10.10.60">
    <property type="entry name" value="Homeodomain-like"/>
    <property type="match status" value="1"/>
</dbReference>
<dbReference type="SUPFAM" id="SSF46689">
    <property type="entry name" value="Homeodomain-like"/>
    <property type="match status" value="1"/>
</dbReference>
<dbReference type="PANTHER" id="PTHR47506:SF1">
    <property type="entry name" value="HTH-TYPE TRANSCRIPTIONAL REGULATOR YJDC"/>
    <property type="match status" value="1"/>
</dbReference>
<dbReference type="Proteomes" id="UP000245469">
    <property type="component" value="Unassembled WGS sequence"/>
</dbReference>
<evidence type="ECO:0000256" key="2">
    <source>
        <dbReference type="ARBA" id="ARBA00023125"/>
    </source>
</evidence>
<evidence type="ECO:0000256" key="3">
    <source>
        <dbReference type="ARBA" id="ARBA00023163"/>
    </source>
</evidence>
<gene>
    <name evidence="6" type="ORF">BXY45_106137</name>
</gene>
<reference evidence="6 7" key="1">
    <citation type="submission" date="2018-03" db="EMBL/GenBank/DDBJ databases">
        <title>Genomic Encyclopedia of Archaeal and Bacterial Type Strains, Phase II (KMG-II): from individual species to whole genera.</title>
        <authorList>
            <person name="Goeker M."/>
        </authorList>
    </citation>
    <scope>NUCLEOTIDE SEQUENCE [LARGE SCALE GENOMIC DNA]</scope>
    <source>
        <strain evidence="6 7">DSM 44889</strain>
    </source>
</reference>
<proteinExistence type="predicted"/>
<dbReference type="SUPFAM" id="SSF48498">
    <property type="entry name" value="Tetracyclin repressor-like, C-terminal domain"/>
    <property type="match status" value="1"/>
</dbReference>
<dbReference type="PROSITE" id="PS50977">
    <property type="entry name" value="HTH_TETR_2"/>
    <property type="match status" value="1"/>
</dbReference>
<evidence type="ECO:0000313" key="6">
    <source>
        <dbReference type="EMBL" id="PWJ54693.1"/>
    </source>
</evidence>
<evidence type="ECO:0000259" key="5">
    <source>
        <dbReference type="PROSITE" id="PS50977"/>
    </source>
</evidence>
<keyword evidence="7" id="KW-1185">Reference proteome</keyword>
<dbReference type="InterPro" id="IPR009057">
    <property type="entry name" value="Homeodomain-like_sf"/>
</dbReference>
<dbReference type="InterPro" id="IPR036271">
    <property type="entry name" value="Tet_transcr_reg_TetR-rel_C_sf"/>
</dbReference>
<dbReference type="EMBL" id="QGDQ01000006">
    <property type="protein sequence ID" value="PWJ54693.1"/>
    <property type="molecule type" value="Genomic_DNA"/>
</dbReference>